<dbReference type="Proteomes" id="UP000697127">
    <property type="component" value="Unassembled WGS sequence"/>
</dbReference>
<evidence type="ECO:0000313" key="2">
    <source>
        <dbReference type="EMBL" id="KAG0690595.1"/>
    </source>
</evidence>
<dbReference type="PANTHER" id="PTHR47260">
    <property type="entry name" value="UPF0644 PROTEIN PB2B4.06"/>
    <property type="match status" value="1"/>
</dbReference>
<reference evidence="2" key="1">
    <citation type="submission" date="2020-11" db="EMBL/GenBank/DDBJ databases">
        <title>Kefir isolates.</title>
        <authorList>
            <person name="Marcisauskas S."/>
            <person name="Kim Y."/>
            <person name="Blasche S."/>
        </authorList>
    </citation>
    <scope>NUCLEOTIDE SEQUENCE</scope>
    <source>
        <strain evidence="2">Olga-1</strain>
    </source>
</reference>
<feature type="transmembrane region" description="Helical" evidence="1">
    <location>
        <begin position="47"/>
        <end position="65"/>
    </location>
</feature>
<keyword evidence="3" id="KW-1185">Reference proteome</keyword>
<dbReference type="Gene3D" id="3.10.129.10">
    <property type="entry name" value="Hotdog Thioesterase"/>
    <property type="match status" value="1"/>
</dbReference>
<gene>
    <name evidence="2" type="ORF">C6P40_002227</name>
</gene>
<keyword evidence="1" id="KW-0812">Transmembrane</keyword>
<accession>A0A9P6WP80</accession>
<keyword evidence="1" id="KW-0472">Membrane</keyword>
<dbReference type="InterPro" id="IPR029069">
    <property type="entry name" value="HotDog_dom_sf"/>
</dbReference>
<evidence type="ECO:0000256" key="1">
    <source>
        <dbReference type="SAM" id="Phobius"/>
    </source>
</evidence>
<protein>
    <recommendedName>
        <fullName evidence="4">Thioesterase domain-containing protein</fullName>
    </recommendedName>
</protein>
<dbReference type="SUPFAM" id="SSF54637">
    <property type="entry name" value="Thioesterase/thiol ester dehydrase-isomerase"/>
    <property type="match status" value="1"/>
</dbReference>
<keyword evidence="1" id="KW-1133">Transmembrane helix</keyword>
<organism evidence="2 3">
    <name type="scientific">Pichia californica</name>
    <dbReference type="NCBI Taxonomy" id="460514"/>
    <lineage>
        <taxon>Eukaryota</taxon>
        <taxon>Fungi</taxon>
        <taxon>Dikarya</taxon>
        <taxon>Ascomycota</taxon>
        <taxon>Saccharomycotina</taxon>
        <taxon>Pichiomycetes</taxon>
        <taxon>Pichiales</taxon>
        <taxon>Pichiaceae</taxon>
        <taxon>Pichia</taxon>
    </lineage>
</organism>
<comment type="caution">
    <text evidence="2">The sequence shown here is derived from an EMBL/GenBank/DDBJ whole genome shotgun (WGS) entry which is preliminary data.</text>
</comment>
<proteinExistence type="predicted"/>
<dbReference type="InterPro" id="IPR052061">
    <property type="entry name" value="PTE-AB_protein"/>
</dbReference>
<dbReference type="OrthoDB" id="506431at2759"/>
<name>A0A9P6WP80_9ASCO</name>
<evidence type="ECO:0008006" key="4">
    <source>
        <dbReference type="Google" id="ProtNLM"/>
    </source>
</evidence>
<sequence>MITLSKGIHKASQCKPFVQLTFKRFNSVKYPPPLSYYESKPRRNWRFGLIAFIAGAAISYNYPLYTIGDNLIKLPDDNDIEGKKRYTDELEAKLKSLPLVKHYQNDKDYIEYRGWNHLDTTPSGLSSFHGTLLTPGGIAIPPISFHCQKTGDDVVILHVGRRLSGYPFIVHGGILGMLVDEIFKSNLIKEFPNLSFDSVHTKSLDLNYSFPTFVNQFIVIRSNMSKINTNENLYQVKSDVSTLGGMLLISANATLSSDISPKLPETIASEKRGWFW</sequence>
<evidence type="ECO:0000313" key="3">
    <source>
        <dbReference type="Proteomes" id="UP000697127"/>
    </source>
</evidence>
<dbReference type="AlphaFoldDB" id="A0A9P6WP80"/>
<dbReference type="PANTHER" id="PTHR47260:SF1">
    <property type="entry name" value="UPF0644 PROTEIN PB2B4.06"/>
    <property type="match status" value="1"/>
</dbReference>
<dbReference type="EMBL" id="PUHW01000025">
    <property type="protein sequence ID" value="KAG0690595.1"/>
    <property type="molecule type" value="Genomic_DNA"/>
</dbReference>